<accession>A0A444RJA8</accession>
<dbReference type="InterPro" id="IPR054542">
    <property type="entry name" value="Cys_met_metab_PP"/>
</dbReference>
<dbReference type="Proteomes" id="UP000288725">
    <property type="component" value="Chromosome 6"/>
</dbReference>
<evidence type="ECO:0000313" key="6">
    <source>
        <dbReference type="Proteomes" id="UP000288725"/>
    </source>
</evidence>
<protein>
    <recommendedName>
        <fullName evidence="7">Cystathionine gamma-synthase</fullName>
    </recommendedName>
</protein>
<evidence type="ECO:0008006" key="7">
    <source>
        <dbReference type="Google" id="ProtNLM"/>
    </source>
</evidence>
<dbReference type="InterPro" id="IPR000277">
    <property type="entry name" value="Cys/Met-Metab_PyrdxlP-dep_enz"/>
</dbReference>
<dbReference type="Gene3D" id="3.40.640.10">
    <property type="entry name" value="Type I PLP-dependent aspartate aminotransferase-like (Major domain)"/>
    <property type="match status" value="1"/>
</dbReference>
<dbReference type="GO" id="GO:0016846">
    <property type="term" value="F:carbon-sulfur lyase activity"/>
    <property type="evidence" value="ECO:0007669"/>
    <property type="project" value="TreeGrafter"/>
</dbReference>
<dbReference type="Gene3D" id="3.90.1150.10">
    <property type="entry name" value="Aspartate Aminotransferase, domain 1"/>
    <property type="match status" value="1"/>
</dbReference>
<dbReference type="AlphaFoldDB" id="A0A444RJA8"/>
<sequence length="449" mass="48648">MSNKTPQPTASGHTSGAQPKQLSLATRAIHSDDHISAHRAIAPAMHVSTTFEYSRNPDDLKHWDNTDPAAPLDSHIYSRATAPNTTRLEAILSSALNGPSVTYASGLAAFHALLVRLNPRRIAIGPCYHGCLGIVRLMNRLTGLEAFDLPLDPRADSDVWAQLRPGDVIHVETPLNPTGEALDLVAYAERARAAGAYLTVDATFAPPPLQDPLTFGADVVLHSGTKYFGGHSDMLCGVLTVNPARAAATAAAAASATGKAAEEKEDMATLLRFDRIFLGSVMGSLEGWLGLRSLRTLELRVLRQSRSAEQLVAWLDAETRRDGSPASRLVLRVSHASLQPGARDPDSWLRKQMPGGFGPVFAFYMKDKSHARRLPSKLGLFHHATSLGGVESIIEWRRVSDGECDERLLRVSIGVEGWEDLRDDLVEGFAALIKEDETPLDDLRGSLVI</sequence>
<evidence type="ECO:0000256" key="3">
    <source>
        <dbReference type="PIRSR" id="PIRSR001434-2"/>
    </source>
</evidence>
<dbReference type="InterPro" id="IPR015424">
    <property type="entry name" value="PyrdxlP-dep_Trfase"/>
</dbReference>
<dbReference type="PIRSF" id="PIRSF001434">
    <property type="entry name" value="CGS"/>
    <property type="match status" value="1"/>
</dbReference>
<dbReference type="InterPro" id="IPR015422">
    <property type="entry name" value="PyrdxlP-dep_Trfase_small"/>
</dbReference>
<keyword evidence="2 3" id="KW-0663">Pyridoxal phosphate</keyword>
<dbReference type="PANTHER" id="PTHR11808">
    <property type="entry name" value="TRANS-SULFURATION ENZYME FAMILY MEMBER"/>
    <property type="match status" value="1"/>
</dbReference>
<feature type="modified residue" description="N6-(pyridoxal phosphate)lysine" evidence="3">
    <location>
        <position position="226"/>
    </location>
</feature>
<dbReference type="GO" id="GO:0005737">
    <property type="term" value="C:cytoplasm"/>
    <property type="evidence" value="ECO:0007669"/>
    <property type="project" value="TreeGrafter"/>
</dbReference>
<dbReference type="FunFam" id="3.90.1150.10:FF:000066">
    <property type="entry name" value="Putative cystathionine beta-lyase"/>
    <property type="match status" value="1"/>
</dbReference>
<comment type="cofactor">
    <cofactor evidence="1 4">
        <name>pyridoxal 5'-phosphate</name>
        <dbReference type="ChEBI" id="CHEBI:597326"/>
    </cofactor>
</comment>
<dbReference type="GO" id="GO:0030170">
    <property type="term" value="F:pyridoxal phosphate binding"/>
    <property type="evidence" value="ECO:0007669"/>
    <property type="project" value="InterPro"/>
</dbReference>
<organism evidence="5 6">
    <name type="scientific">Verticillium dahliae</name>
    <name type="common">Verticillium wilt</name>
    <dbReference type="NCBI Taxonomy" id="27337"/>
    <lineage>
        <taxon>Eukaryota</taxon>
        <taxon>Fungi</taxon>
        <taxon>Dikarya</taxon>
        <taxon>Ascomycota</taxon>
        <taxon>Pezizomycotina</taxon>
        <taxon>Sordariomycetes</taxon>
        <taxon>Hypocreomycetidae</taxon>
        <taxon>Glomerellales</taxon>
        <taxon>Plectosphaerellaceae</taxon>
        <taxon>Verticillium</taxon>
    </lineage>
</organism>
<dbReference type="SUPFAM" id="SSF53383">
    <property type="entry name" value="PLP-dependent transferases"/>
    <property type="match status" value="1"/>
</dbReference>
<evidence type="ECO:0000256" key="4">
    <source>
        <dbReference type="RuleBase" id="RU362118"/>
    </source>
</evidence>
<comment type="similarity">
    <text evidence="4">Belongs to the trans-sulfuration enzymes family.</text>
</comment>
<dbReference type="PROSITE" id="PS00868">
    <property type="entry name" value="CYS_MET_METAB_PP"/>
    <property type="match status" value="1"/>
</dbReference>
<gene>
    <name evidence="5" type="ORF">VDGE_03239</name>
</gene>
<dbReference type="InterPro" id="IPR015421">
    <property type="entry name" value="PyrdxlP-dep_Trfase_major"/>
</dbReference>
<evidence type="ECO:0000313" key="5">
    <source>
        <dbReference type="EMBL" id="RXG41175.1"/>
    </source>
</evidence>
<dbReference type="PANTHER" id="PTHR11808:SF35">
    <property type="entry name" value="CYSTATHIONINE GAMMA-SYNTHASE (AFU_ORTHOLOGUE AFUA_7G01590)"/>
    <property type="match status" value="1"/>
</dbReference>
<dbReference type="Pfam" id="PF01053">
    <property type="entry name" value="Cys_Met_Meta_PP"/>
    <property type="match status" value="1"/>
</dbReference>
<proteinExistence type="inferred from homology"/>
<comment type="caution">
    <text evidence="5">The sequence shown here is derived from an EMBL/GenBank/DDBJ whole genome shotgun (WGS) entry which is preliminary data.</text>
</comment>
<evidence type="ECO:0000256" key="2">
    <source>
        <dbReference type="ARBA" id="ARBA00022898"/>
    </source>
</evidence>
<dbReference type="SMR" id="A0A444RJA8"/>
<name>A0A444RJA8_VERDA</name>
<dbReference type="FunFam" id="3.40.640.10:FF:000072">
    <property type="entry name" value="Putative cystathionine beta-lyase"/>
    <property type="match status" value="1"/>
</dbReference>
<reference evidence="5 6" key="1">
    <citation type="submission" date="2018-12" db="EMBL/GenBank/DDBJ databases">
        <title>Genome of Verticillium dahliae isolate Getta Getta.</title>
        <authorList>
            <person name="Gardiner D.M."/>
        </authorList>
    </citation>
    <scope>NUCLEOTIDE SEQUENCE [LARGE SCALE GENOMIC DNA]</scope>
    <source>
        <strain evidence="5 6">Getta Getta</strain>
    </source>
</reference>
<dbReference type="EMBL" id="RSDZ01000275">
    <property type="protein sequence ID" value="RXG41175.1"/>
    <property type="molecule type" value="Genomic_DNA"/>
</dbReference>
<evidence type="ECO:0000256" key="1">
    <source>
        <dbReference type="ARBA" id="ARBA00001933"/>
    </source>
</evidence>
<dbReference type="GO" id="GO:0019346">
    <property type="term" value="P:transsulfuration"/>
    <property type="evidence" value="ECO:0007669"/>
    <property type="project" value="InterPro"/>
</dbReference>